<organism evidence="1 2">
    <name type="scientific">Adineta steineri</name>
    <dbReference type="NCBI Taxonomy" id="433720"/>
    <lineage>
        <taxon>Eukaryota</taxon>
        <taxon>Metazoa</taxon>
        <taxon>Spiralia</taxon>
        <taxon>Gnathifera</taxon>
        <taxon>Rotifera</taxon>
        <taxon>Eurotatoria</taxon>
        <taxon>Bdelloidea</taxon>
        <taxon>Adinetida</taxon>
        <taxon>Adinetidae</taxon>
        <taxon>Adineta</taxon>
    </lineage>
</organism>
<dbReference type="AlphaFoldDB" id="A0A820BED7"/>
<accession>A0A820BED7</accession>
<comment type="caution">
    <text evidence="1">The sequence shown here is derived from an EMBL/GenBank/DDBJ whole genome shotgun (WGS) entry which is preliminary data.</text>
</comment>
<evidence type="ECO:0000313" key="1">
    <source>
        <dbReference type="EMBL" id="CAF4191306.1"/>
    </source>
</evidence>
<dbReference type="EMBL" id="CAJOBB010007649">
    <property type="protein sequence ID" value="CAF4191306.1"/>
    <property type="molecule type" value="Genomic_DNA"/>
</dbReference>
<evidence type="ECO:0000313" key="2">
    <source>
        <dbReference type="Proteomes" id="UP000663868"/>
    </source>
</evidence>
<protein>
    <submittedName>
        <fullName evidence="1">Uncharacterized protein</fullName>
    </submittedName>
</protein>
<sequence>MFCLNYLQCYLLTFDLSSNRCEIFSNISIEYGNVIRHQDVITMITLDNEQLFNSMSHKIAEAS</sequence>
<reference evidence="1" key="1">
    <citation type="submission" date="2021-02" db="EMBL/GenBank/DDBJ databases">
        <authorList>
            <person name="Nowell W R."/>
        </authorList>
    </citation>
    <scope>NUCLEOTIDE SEQUENCE</scope>
</reference>
<proteinExistence type="predicted"/>
<dbReference type="Proteomes" id="UP000663868">
    <property type="component" value="Unassembled WGS sequence"/>
</dbReference>
<name>A0A820BED7_9BILA</name>
<gene>
    <name evidence="1" type="ORF">KXQ929_LOCUS39541</name>
</gene>
<feature type="non-terminal residue" evidence="1">
    <location>
        <position position="1"/>
    </location>
</feature>